<comment type="caution">
    <text evidence="3">The sequence shown here is derived from an EMBL/GenBank/DDBJ whole genome shotgun (WGS) entry which is preliminary data.</text>
</comment>
<feature type="compositionally biased region" description="Basic and acidic residues" evidence="1">
    <location>
        <begin position="13"/>
        <end position="24"/>
    </location>
</feature>
<dbReference type="InterPro" id="IPR023210">
    <property type="entry name" value="NADP_OxRdtase_dom"/>
</dbReference>
<dbReference type="Gene3D" id="3.20.20.100">
    <property type="entry name" value="NADP-dependent oxidoreductase domain"/>
    <property type="match status" value="1"/>
</dbReference>
<gene>
    <name evidence="3" type="ORF">JOF34_000751</name>
</gene>
<dbReference type="SUPFAM" id="SSF51430">
    <property type="entry name" value="NAD(P)-linked oxidoreductase"/>
    <property type="match status" value="1"/>
</dbReference>
<keyword evidence="4" id="KW-1185">Reference proteome</keyword>
<evidence type="ECO:0000313" key="4">
    <source>
        <dbReference type="Proteomes" id="UP001519362"/>
    </source>
</evidence>
<dbReference type="Proteomes" id="UP001519362">
    <property type="component" value="Unassembled WGS sequence"/>
</dbReference>
<name>A0ABS4ZFW1_9MICO</name>
<dbReference type="PANTHER" id="PTHR43364">
    <property type="entry name" value="NADH-SPECIFIC METHYLGLYOXAL REDUCTASE-RELATED"/>
    <property type="match status" value="1"/>
</dbReference>
<dbReference type="PANTHER" id="PTHR43364:SF6">
    <property type="entry name" value="OXIDOREDUCTASE-RELATED"/>
    <property type="match status" value="1"/>
</dbReference>
<organism evidence="3 4">
    <name type="scientific">Microbacterium amylolyticum</name>
    <dbReference type="NCBI Taxonomy" id="936337"/>
    <lineage>
        <taxon>Bacteria</taxon>
        <taxon>Bacillati</taxon>
        <taxon>Actinomycetota</taxon>
        <taxon>Actinomycetes</taxon>
        <taxon>Micrococcales</taxon>
        <taxon>Microbacteriaceae</taxon>
        <taxon>Microbacterium</taxon>
    </lineage>
</organism>
<protein>
    <submittedName>
        <fullName evidence="3">Aryl-alcohol dehydrogenase-like predicted oxidoreductase</fullName>
    </submittedName>
</protein>
<proteinExistence type="predicted"/>
<dbReference type="EMBL" id="JAGIOL010000001">
    <property type="protein sequence ID" value="MBP2436165.1"/>
    <property type="molecule type" value="Genomic_DNA"/>
</dbReference>
<dbReference type="Pfam" id="PF00248">
    <property type="entry name" value="Aldo_ket_red"/>
    <property type="match status" value="1"/>
</dbReference>
<evidence type="ECO:0000313" key="3">
    <source>
        <dbReference type="EMBL" id="MBP2436165.1"/>
    </source>
</evidence>
<evidence type="ECO:0000256" key="1">
    <source>
        <dbReference type="SAM" id="MobiDB-lite"/>
    </source>
</evidence>
<dbReference type="InterPro" id="IPR036812">
    <property type="entry name" value="NAD(P)_OxRdtase_dom_sf"/>
</dbReference>
<dbReference type="RefSeq" id="WP_165137082.1">
    <property type="nucleotide sequence ID" value="NZ_CP049253.1"/>
</dbReference>
<accession>A0ABS4ZFW1</accession>
<sequence>MMDIDASIPRTSDSGDHANSDRLPPHPSAPLPEIGPVVGPGARTRLGGSNIEVFPFVLGSREFGTTIGPRATSSVLDRYVELGGNAVHTSAAFGAGIAEEHVGTWMRVRGVRDDMMVISRVGGHPDDRGIGVGLTTAVEASLRRLNTDRIDVLVLDASAESDVYGRLEGALGAAEALQDRGLVRAIGAHGLDATQLMQARMLSSSGYPRIDLIDDPYSLTDREDYESFTRYVTIPQGVATTPTNAVPRRFLVGQAPRRWRGSFLRRDKVTRVLERVSSATGLSLAATAFAWVAAQEGVTAPVVDAFAPRHVEEIVHGIGGRLNRAHIATMSAT</sequence>
<dbReference type="InterPro" id="IPR050523">
    <property type="entry name" value="AKR_Detox_Biosynth"/>
</dbReference>
<reference evidence="3 4" key="1">
    <citation type="submission" date="2021-03" db="EMBL/GenBank/DDBJ databases">
        <title>Sequencing the genomes of 1000 actinobacteria strains.</title>
        <authorList>
            <person name="Klenk H.-P."/>
        </authorList>
    </citation>
    <scope>NUCLEOTIDE SEQUENCE [LARGE SCALE GENOMIC DNA]</scope>
    <source>
        <strain evidence="3 4">DSM 24221</strain>
    </source>
</reference>
<feature type="domain" description="NADP-dependent oxidoreductase" evidence="2">
    <location>
        <begin position="57"/>
        <end position="317"/>
    </location>
</feature>
<feature type="region of interest" description="Disordered" evidence="1">
    <location>
        <begin position="1"/>
        <end position="42"/>
    </location>
</feature>
<evidence type="ECO:0000259" key="2">
    <source>
        <dbReference type="Pfam" id="PF00248"/>
    </source>
</evidence>